<reference evidence="2 3" key="1">
    <citation type="submission" date="2018-08" db="EMBL/GenBank/DDBJ databases">
        <title>Complete genome sequence of JP2-74.</title>
        <authorList>
            <person name="Wu L."/>
        </authorList>
    </citation>
    <scope>NUCLEOTIDE SEQUENCE [LARGE SCALE GENOMIC DNA]</scope>
    <source>
        <strain evidence="2 3">JP2-74</strain>
    </source>
</reference>
<gene>
    <name evidence="2" type="ORF">D1345_15315</name>
</gene>
<protein>
    <submittedName>
        <fullName evidence="2">Uncharacterized protein</fullName>
    </submittedName>
</protein>
<organism evidence="2 3">
    <name type="scientific">Chromobacterium rhizoryzae</name>
    <dbReference type="NCBI Taxonomy" id="1778675"/>
    <lineage>
        <taxon>Bacteria</taxon>
        <taxon>Pseudomonadati</taxon>
        <taxon>Pseudomonadota</taxon>
        <taxon>Betaproteobacteria</taxon>
        <taxon>Neisseriales</taxon>
        <taxon>Chromobacteriaceae</taxon>
        <taxon>Chromobacterium</taxon>
    </lineage>
</organism>
<sequence length="280" mass="31543">MEFWITGEGVTQAASLASYTAIHFPRQLSRVRLKRIPFWGKGITHKDGAIREKSPGHYWVEITHDDPSIKESYGWYPGANITGMERTKDKLSAMWDVEGCINGDSKERRQADEGVENPRDFMAGRGIGHKPYPYDPNHGNPDARSIQPLYLGLTDQRSEAAVIDEIRAFAAAYKDQSGGRWSYRLDSFGEANCHTFIWRMLHDCQLIDLELLNADIDPHFDKLRGLVLKESAKGAVFGGPGIGAAAALSTARRLIKPDYVDQLVAHTTMTRDELKRRNWL</sequence>
<keyword evidence="3" id="KW-1185">Reference proteome</keyword>
<dbReference type="EMBL" id="CP031968">
    <property type="protein sequence ID" value="AXT47471.1"/>
    <property type="molecule type" value="Genomic_DNA"/>
</dbReference>
<dbReference type="Proteomes" id="UP000259465">
    <property type="component" value="Chromosome"/>
</dbReference>
<dbReference type="AlphaFoldDB" id="A0AAD0W9H6"/>
<accession>A0AAD0W9H6</accession>
<name>A0AAD0W9H6_9NEIS</name>
<feature type="compositionally biased region" description="Basic and acidic residues" evidence="1">
    <location>
        <begin position="106"/>
        <end position="119"/>
    </location>
</feature>
<dbReference type="RefSeq" id="WP_043590320.1">
    <property type="nucleotide sequence ID" value="NZ_CP031968.1"/>
</dbReference>
<evidence type="ECO:0000256" key="1">
    <source>
        <dbReference type="SAM" id="MobiDB-lite"/>
    </source>
</evidence>
<dbReference type="KEGG" id="crz:D1345_15315"/>
<evidence type="ECO:0000313" key="2">
    <source>
        <dbReference type="EMBL" id="AXT47471.1"/>
    </source>
</evidence>
<feature type="region of interest" description="Disordered" evidence="1">
    <location>
        <begin position="106"/>
        <end position="126"/>
    </location>
</feature>
<evidence type="ECO:0000313" key="3">
    <source>
        <dbReference type="Proteomes" id="UP000259465"/>
    </source>
</evidence>
<proteinExistence type="predicted"/>
<dbReference type="GeneID" id="58560939"/>